<feature type="domain" description="C2H2-type" evidence="2">
    <location>
        <begin position="62"/>
        <end position="82"/>
    </location>
</feature>
<reference evidence="3 4" key="1">
    <citation type="journal article" date="2015" name="Genome Biol.">
        <title>Comparative genomics of Steinernema reveals deeply conserved gene regulatory networks.</title>
        <authorList>
            <person name="Dillman A.R."/>
            <person name="Macchietto M."/>
            <person name="Porter C.F."/>
            <person name="Rogers A."/>
            <person name="Williams B."/>
            <person name="Antoshechkin I."/>
            <person name="Lee M.M."/>
            <person name="Goodwin Z."/>
            <person name="Lu X."/>
            <person name="Lewis E.E."/>
            <person name="Goodrich-Blair H."/>
            <person name="Stock S.P."/>
            <person name="Adams B.J."/>
            <person name="Sternberg P.W."/>
            <person name="Mortazavi A."/>
        </authorList>
    </citation>
    <scope>NUCLEOTIDE SEQUENCE [LARGE SCALE GENOMIC DNA]</scope>
    <source>
        <strain evidence="3 4">ALL</strain>
    </source>
</reference>
<evidence type="ECO:0000256" key="1">
    <source>
        <dbReference type="SAM" id="MobiDB-lite"/>
    </source>
</evidence>
<protein>
    <recommendedName>
        <fullName evidence="2">C2H2-type domain-containing protein</fullName>
    </recommendedName>
</protein>
<evidence type="ECO:0000313" key="4">
    <source>
        <dbReference type="Proteomes" id="UP000298663"/>
    </source>
</evidence>
<dbReference type="AlphaFoldDB" id="A0A4U8UMB4"/>
<keyword evidence="4" id="KW-1185">Reference proteome</keyword>
<evidence type="ECO:0000259" key="2">
    <source>
        <dbReference type="PROSITE" id="PS00028"/>
    </source>
</evidence>
<evidence type="ECO:0000313" key="3">
    <source>
        <dbReference type="EMBL" id="TMS33325.1"/>
    </source>
</evidence>
<dbReference type="EMBL" id="CM016762">
    <property type="protein sequence ID" value="TMS33325.1"/>
    <property type="molecule type" value="Genomic_DNA"/>
</dbReference>
<accession>A0A4U8UMB4</accession>
<gene>
    <name evidence="3" type="ORF">L596_001084</name>
</gene>
<dbReference type="Proteomes" id="UP000298663">
    <property type="component" value="Chromosome X"/>
</dbReference>
<dbReference type="InterPro" id="IPR013087">
    <property type="entry name" value="Znf_C2H2_type"/>
</dbReference>
<name>A0A4U8UMB4_STECR</name>
<dbReference type="PROSITE" id="PS00028">
    <property type="entry name" value="ZINC_FINGER_C2H2_1"/>
    <property type="match status" value="1"/>
</dbReference>
<proteinExistence type="predicted"/>
<feature type="region of interest" description="Disordered" evidence="1">
    <location>
        <begin position="1"/>
        <end position="41"/>
    </location>
</feature>
<dbReference type="EMBL" id="AZBU02000001">
    <property type="protein sequence ID" value="TMS33325.1"/>
    <property type="molecule type" value="Genomic_DNA"/>
</dbReference>
<organism evidence="3 4">
    <name type="scientific">Steinernema carpocapsae</name>
    <name type="common">Entomopathogenic nematode</name>
    <dbReference type="NCBI Taxonomy" id="34508"/>
    <lineage>
        <taxon>Eukaryota</taxon>
        <taxon>Metazoa</taxon>
        <taxon>Ecdysozoa</taxon>
        <taxon>Nematoda</taxon>
        <taxon>Chromadorea</taxon>
        <taxon>Rhabditida</taxon>
        <taxon>Tylenchina</taxon>
        <taxon>Panagrolaimomorpha</taxon>
        <taxon>Strongyloidoidea</taxon>
        <taxon>Steinernematidae</taxon>
        <taxon>Steinernema</taxon>
    </lineage>
</organism>
<comment type="caution">
    <text evidence="3">The sequence shown here is derived from an EMBL/GenBank/DDBJ whole genome shotgun (WGS) entry which is preliminary data.</text>
</comment>
<sequence length="116" mass="13536">MNKSDTRRYKPVRLGGSSRKKLKEAHEAEAAASPDPHVTSESSFNPLMLWKQKSTKPSTWHCIDCGAFFSKEEQYCHHVMTHQVLDICYQIQEAADMRYEMESHGYFTRDLDRHDD</sequence>
<reference evidence="3 4" key="2">
    <citation type="journal article" date="2019" name="G3 (Bethesda)">
        <title>Hybrid Assembly of the Genome of the Entomopathogenic Nematode Steinernema carpocapsae Identifies the X-Chromosome.</title>
        <authorList>
            <person name="Serra L."/>
            <person name="Macchietto M."/>
            <person name="Macias-Munoz A."/>
            <person name="McGill C.J."/>
            <person name="Rodriguez I.M."/>
            <person name="Rodriguez B."/>
            <person name="Murad R."/>
            <person name="Mortazavi A."/>
        </authorList>
    </citation>
    <scope>NUCLEOTIDE SEQUENCE [LARGE SCALE GENOMIC DNA]</scope>
    <source>
        <strain evidence="3 4">ALL</strain>
    </source>
</reference>